<dbReference type="Proteomes" id="UP001523216">
    <property type="component" value="Unassembled WGS sequence"/>
</dbReference>
<dbReference type="SUPFAM" id="SSF56300">
    <property type="entry name" value="Metallo-dependent phosphatases"/>
    <property type="match status" value="1"/>
</dbReference>
<dbReference type="InterPro" id="IPR050884">
    <property type="entry name" value="CNP_phosphodiesterase-III"/>
</dbReference>
<evidence type="ECO:0000256" key="2">
    <source>
        <dbReference type="ARBA" id="ARBA00022801"/>
    </source>
</evidence>
<evidence type="ECO:0000256" key="3">
    <source>
        <dbReference type="ARBA" id="ARBA00023004"/>
    </source>
</evidence>
<evidence type="ECO:0000256" key="1">
    <source>
        <dbReference type="ARBA" id="ARBA00022723"/>
    </source>
</evidence>
<evidence type="ECO:0000256" key="4">
    <source>
        <dbReference type="ARBA" id="ARBA00025742"/>
    </source>
</evidence>
<dbReference type="Gene3D" id="3.60.21.10">
    <property type="match status" value="1"/>
</dbReference>
<sequence length="256" mass="27849">MRLAHVTDLHLGAEEPAVVAGLRADLIAQAPHRLLVSGDLTMRARDDQFRAAVDLLASVGKPWTCVPGNHDLPLDRPARAFDPLGAYRQFVDPEPEPIIRDGGLLLLGLSSPRPYLWKGGRIDAAQVARIGSDLAGAADLKVLMLHHPVFRSEQRPGEALVHGADDTLRAAAAAGVDVILCGHDHVAAQAGLRGMIGLMSGTACSWRVRTDESQSWTMLDLDGDDLRLTVRHWVDGAFRPARTTQWRRTADGRWHA</sequence>
<dbReference type="Pfam" id="PF00149">
    <property type="entry name" value="Metallophos"/>
    <property type="match status" value="1"/>
</dbReference>
<dbReference type="RefSeq" id="WP_251796258.1">
    <property type="nucleotide sequence ID" value="NZ_JAMQOL010000003.1"/>
</dbReference>
<organism evidence="6 7">
    <name type="scientific">Paractinoplanes hotanensis</name>
    <dbReference type="NCBI Taxonomy" id="2906497"/>
    <lineage>
        <taxon>Bacteria</taxon>
        <taxon>Bacillati</taxon>
        <taxon>Actinomycetota</taxon>
        <taxon>Actinomycetes</taxon>
        <taxon>Micromonosporales</taxon>
        <taxon>Micromonosporaceae</taxon>
        <taxon>Paractinoplanes</taxon>
    </lineage>
</organism>
<comment type="similarity">
    <text evidence="4">Belongs to the cyclic nucleotide phosphodiesterase class-III family.</text>
</comment>
<dbReference type="EMBL" id="JAMQOL010000003">
    <property type="protein sequence ID" value="MCM4076350.1"/>
    <property type="molecule type" value="Genomic_DNA"/>
</dbReference>
<proteinExistence type="inferred from homology"/>
<keyword evidence="7" id="KW-1185">Reference proteome</keyword>
<dbReference type="PANTHER" id="PTHR42988:SF2">
    <property type="entry name" value="CYCLIC NUCLEOTIDE PHOSPHODIESTERASE CBUA0032-RELATED"/>
    <property type="match status" value="1"/>
</dbReference>
<keyword evidence="1" id="KW-0479">Metal-binding</keyword>
<evidence type="ECO:0000313" key="6">
    <source>
        <dbReference type="EMBL" id="MCM4076350.1"/>
    </source>
</evidence>
<name>A0ABT0XRQ4_9ACTN</name>
<feature type="domain" description="Calcineurin-like phosphoesterase" evidence="5">
    <location>
        <begin position="1"/>
        <end position="186"/>
    </location>
</feature>
<dbReference type="InterPro" id="IPR029052">
    <property type="entry name" value="Metallo-depent_PP-like"/>
</dbReference>
<gene>
    <name evidence="6" type="ORF">LXN57_02095</name>
</gene>
<keyword evidence="3" id="KW-0408">Iron</keyword>
<dbReference type="PANTHER" id="PTHR42988">
    <property type="entry name" value="PHOSPHOHYDROLASE"/>
    <property type="match status" value="1"/>
</dbReference>
<keyword evidence="2" id="KW-0378">Hydrolase</keyword>
<accession>A0ABT0XRQ4</accession>
<evidence type="ECO:0000313" key="7">
    <source>
        <dbReference type="Proteomes" id="UP001523216"/>
    </source>
</evidence>
<protein>
    <submittedName>
        <fullName evidence="6">Metallophosphoesterase</fullName>
    </submittedName>
</protein>
<reference evidence="6 7" key="1">
    <citation type="submission" date="2022-06" db="EMBL/GenBank/DDBJ databases">
        <title>Actinoplanes abujensis sp. nov., isolated from Nigerian arid soil.</title>
        <authorList>
            <person name="Ding P."/>
        </authorList>
    </citation>
    <scope>NUCLEOTIDE SEQUENCE [LARGE SCALE GENOMIC DNA]</scope>
    <source>
        <strain evidence="7">TRM88002</strain>
    </source>
</reference>
<dbReference type="InterPro" id="IPR004843">
    <property type="entry name" value="Calcineurin-like_PHP"/>
</dbReference>
<comment type="caution">
    <text evidence="6">The sequence shown here is derived from an EMBL/GenBank/DDBJ whole genome shotgun (WGS) entry which is preliminary data.</text>
</comment>
<evidence type="ECO:0000259" key="5">
    <source>
        <dbReference type="Pfam" id="PF00149"/>
    </source>
</evidence>